<dbReference type="Proteomes" id="UP001321473">
    <property type="component" value="Unassembled WGS sequence"/>
</dbReference>
<dbReference type="AlphaFoldDB" id="A0AAQ4DNQ6"/>
<protein>
    <recommendedName>
        <fullName evidence="4">Lipocalin</fullName>
    </recommendedName>
</protein>
<gene>
    <name evidence="2" type="ORF">V5799_033295</name>
</gene>
<evidence type="ECO:0008006" key="4">
    <source>
        <dbReference type="Google" id="ProtNLM"/>
    </source>
</evidence>
<feature type="signal peptide" evidence="1">
    <location>
        <begin position="1"/>
        <end position="16"/>
    </location>
</feature>
<dbReference type="InterPro" id="IPR012674">
    <property type="entry name" value="Calycin"/>
</dbReference>
<name>A0AAQ4DNQ6_AMBAM</name>
<reference evidence="2 3" key="1">
    <citation type="journal article" date="2023" name="Arcadia Sci">
        <title>De novo assembly of a long-read Amblyomma americanum tick genome.</title>
        <authorList>
            <person name="Chou S."/>
            <person name="Poskanzer K.E."/>
            <person name="Rollins M."/>
            <person name="Thuy-Boun P.S."/>
        </authorList>
    </citation>
    <scope>NUCLEOTIDE SEQUENCE [LARGE SCALE GENOMIC DNA]</scope>
    <source>
        <strain evidence="2">F_SG_1</strain>
        <tissue evidence="2">Salivary glands</tissue>
    </source>
</reference>
<accession>A0AAQ4DNQ6</accession>
<organism evidence="2 3">
    <name type="scientific">Amblyomma americanum</name>
    <name type="common">Lone star tick</name>
    <dbReference type="NCBI Taxonomy" id="6943"/>
    <lineage>
        <taxon>Eukaryota</taxon>
        <taxon>Metazoa</taxon>
        <taxon>Ecdysozoa</taxon>
        <taxon>Arthropoda</taxon>
        <taxon>Chelicerata</taxon>
        <taxon>Arachnida</taxon>
        <taxon>Acari</taxon>
        <taxon>Parasitiformes</taxon>
        <taxon>Ixodida</taxon>
        <taxon>Ixodoidea</taxon>
        <taxon>Ixodidae</taxon>
        <taxon>Amblyomminae</taxon>
        <taxon>Amblyomma</taxon>
    </lineage>
</organism>
<feature type="chain" id="PRO_5042826173" description="Lipocalin" evidence="1">
    <location>
        <begin position="17"/>
        <end position="179"/>
    </location>
</feature>
<dbReference type="Gene3D" id="2.40.128.20">
    <property type="match status" value="1"/>
</dbReference>
<sequence length="179" mass="21176">MNYFTTVLFLALGVTASRDKPTWQDLRNALDTEDRIWVTDRSYERRTKDQVHSCVNARRLYLNGLEYGFEQYFDIGNQRKRIELYGEISPGAPDTRPFLTVSSKQGEPGNPYTLEYWDNNRHCGVLTFTEDSEFKCELHVWERGLKNRVSCLLDYQRICHDRHSYSVYYDDCLTRTFGK</sequence>
<dbReference type="SUPFAM" id="SSF50814">
    <property type="entry name" value="Lipocalins"/>
    <property type="match status" value="1"/>
</dbReference>
<keyword evidence="3" id="KW-1185">Reference proteome</keyword>
<comment type="caution">
    <text evidence="2">The sequence shown here is derived from an EMBL/GenBank/DDBJ whole genome shotgun (WGS) entry which is preliminary data.</text>
</comment>
<evidence type="ECO:0000256" key="1">
    <source>
        <dbReference type="SAM" id="SignalP"/>
    </source>
</evidence>
<keyword evidence="1" id="KW-0732">Signal</keyword>
<proteinExistence type="predicted"/>
<evidence type="ECO:0000313" key="3">
    <source>
        <dbReference type="Proteomes" id="UP001321473"/>
    </source>
</evidence>
<dbReference type="EMBL" id="JARKHS020028684">
    <property type="protein sequence ID" value="KAK8764096.1"/>
    <property type="molecule type" value="Genomic_DNA"/>
</dbReference>
<evidence type="ECO:0000313" key="2">
    <source>
        <dbReference type="EMBL" id="KAK8764096.1"/>
    </source>
</evidence>